<evidence type="ECO:0000313" key="6">
    <source>
        <dbReference type="Proteomes" id="UP000078148"/>
    </source>
</evidence>
<reference evidence="5 6" key="2">
    <citation type="journal article" date="2016" name="Int. J. Syst. Evol. Microbiol.">
        <title>Paenibacillus bovis sp. nov., isolated from raw yak (Bos grunniens) milk.</title>
        <authorList>
            <person name="Gao C."/>
            <person name="Han J."/>
            <person name="Liu Z."/>
            <person name="Xu X."/>
            <person name="Hang F."/>
            <person name="Wu Z."/>
        </authorList>
    </citation>
    <scope>NUCLEOTIDE SEQUENCE [LARGE SCALE GENOMIC DNA]</scope>
    <source>
        <strain evidence="5 6">BD3526</strain>
    </source>
</reference>
<accession>A0A172ZHT2</accession>
<dbReference type="InterPro" id="IPR051465">
    <property type="entry name" value="Cell_Envelope_Struct_Comp"/>
</dbReference>
<dbReference type="SUPFAM" id="SSF49373">
    <property type="entry name" value="Invasin/intimin cell-adhesion fragments"/>
    <property type="match status" value="1"/>
</dbReference>
<comment type="similarity">
    <text evidence="1">Belongs to the intimin/invasin family.</text>
</comment>
<dbReference type="InterPro" id="IPR044016">
    <property type="entry name" value="Big_13"/>
</dbReference>
<evidence type="ECO:0000256" key="2">
    <source>
        <dbReference type="SAM" id="SignalP"/>
    </source>
</evidence>
<dbReference type="Pfam" id="PF00395">
    <property type="entry name" value="SLH"/>
    <property type="match status" value="3"/>
</dbReference>
<organism evidence="5 6">
    <name type="scientific">Paenibacillus bovis</name>
    <dbReference type="NCBI Taxonomy" id="1616788"/>
    <lineage>
        <taxon>Bacteria</taxon>
        <taxon>Bacillati</taxon>
        <taxon>Bacillota</taxon>
        <taxon>Bacilli</taxon>
        <taxon>Bacillales</taxon>
        <taxon>Paenibacillaceae</taxon>
        <taxon>Paenibacillus</taxon>
    </lineage>
</organism>
<dbReference type="PANTHER" id="PTHR43308">
    <property type="entry name" value="OUTER MEMBRANE PROTEIN ALPHA-RELATED"/>
    <property type="match status" value="1"/>
</dbReference>
<evidence type="ECO:0000256" key="1">
    <source>
        <dbReference type="ARBA" id="ARBA00010116"/>
    </source>
</evidence>
<feature type="domain" description="Big-1" evidence="3">
    <location>
        <begin position="977"/>
        <end position="1087"/>
    </location>
</feature>
<dbReference type="PANTHER" id="PTHR43308:SF5">
    <property type="entry name" value="S-LAYER PROTEIN _ PEPTIDOGLYCAN ENDO-BETA-N-ACETYLGLUCOSAMINIDASE"/>
    <property type="match status" value="1"/>
</dbReference>
<feature type="chain" id="PRO_5008005913" evidence="2">
    <location>
        <begin position="22"/>
        <end position="1755"/>
    </location>
</feature>
<dbReference type="Proteomes" id="UP000078148">
    <property type="component" value="Chromosome"/>
</dbReference>
<dbReference type="Gene3D" id="2.60.40.1120">
    <property type="entry name" value="Carboxypeptidase-like, regulatory domain"/>
    <property type="match status" value="1"/>
</dbReference>
<dbReference type="Gene3D" id="2.60.40.10">
    <property type="entry name" value="Immunoglobulins"/>
    <property type="match status" value="3"/>
</dbReference>
<dbReference type="Pfam" id="PF02369">
    <property type="entry name" value="Big_1"/>
    <property type="match status" value="1"/>
</dbReference>
<feature type="domain" description="SLH" evidence="4">
    <location>
        <begin position="1591"/>
        <end position="1648"/>
    </location>
</feature>
<dbReference type="KEGG" id="pbv:AR543_14825"/>
<gene>
    <name evidence="5" type="ORF">AR543_14825</name>
</gene>
<evidence type="ECO:0000259" key="4">
    <source>
        <dbReference type="PROSITE" id="PS51272"/>
    </source>
</evidence>
<reference evidence="6" key="1">
    <citation type="submission" date="2015-10" db="EMBL/GenBank/DDBJ databases">
        <title>Genome of Paenibacillus bovis sp. nov.</title>
        <authorList>
            <person name="Wu Z."/>
            <person name="Gao C."/>
            <person name="Liu Z."/>
            <person name="Zheng H."/>
        </authorList>
    </citation>
    <scope>NUCLEOTIDE SEQUENCE [LARGE SCALE GENOMIC DNA]</scope>
    <source>
        <strain evidence="6">BD3526</strain>
    </source>
</reference>
<sequence length="1755" mass="186324">MAAFLAVVLIWTGAVPGASQAAAPVIQAINSPVASWPASFTPYADRQGNVFYDPANEPGISPDDVDFQSGVSKGSGDKPSFYAAGDGSNLFFRIRLLGDPSDSKGGFLSSVWMVQVLQNGVPRATIGLDGKSPHEDYIYVSNATGSVIHYINKTDSSGSKVPGTRVTEDTNADYFLDIQVPVSALTDIDSNIKSSSILQFNFATSKAANLAVINKDGMQGAGAYAVMSPAFAMYRPTIAITGLGETATTFPASISGTTTSARDQSSVAVTINSVTQSGISKTYNTVVNQGSWTISGISGLPAEDSYLVTAKVTNENQDTAQASQKIAIFSDLSNVTINGKEDYSTYQFPSSFGGDYIRSTGGARKVDLNIYQLSNSTPPVQTSVFTKTGIVVSGNPGSWNSGTLTYPSGLTAGKTYQIVAVAANNAQILDTQTIHYLSSNLAITSPANSTRGTATPVITGKANPGEKVKLTIDNAAYQEIQAGSDGNWSLTIDRPLPPNASTTTYHVIKASVVDEAGNTQTTGALNYGVDDVSVSIENGSHAYTYYTNVNPVLRGRSTDTSVNLKITNDQDPTDNRTFNAVPVSNGKWTLAVPSGHPLLDPAAYTVVVTAGSNASKQAVLKLRVKTKTNIAIQRPASGGSASVQANVYGTTEPNASVNLVIDNTIVTDVTADSAGLWSYTPTSPWSQTSHTVRAVTADEAGNSAEDVTLFQVGRPLPVHAVGSINGEGTVTVSGAEPFASLILYSPGRQPISNGIADQTGHYTFVGVPFDQKYTVTQTVDSLESDFSNAVDVEATVIISPNAPDPVTATGDVYDGEGMINVTGAVYRAQLQLYNAENVVIANGTAEENGKYTFRHVPSAAGYTVTQTVDQLESRHSNIVNIGSTPPVQTAPDPVIATGSINDARTVSVSGAQPSASLKLYREGMLIDNGRADPAGMYTFTSVPIADHYYVIQIVEEIASNPSNKVNVEAEPEAIQAVLKLSANPARILADGKATTQLTAVLTDLDGKAIAGVPVGFRSLSNVGTLLKDGQPLQNGEKIVTDNTGKAVVTYRSAATETDQEMQYIVQAAANDPDRGLEAQDQIMIAFQPPAISGIVTRGTGNVRVNGATVKASLDLNGNGVMEPGIDFIKSVVTGADGSYNITVPRADQQYALEITEMMDIGGVSTPIKYNQKAIVGSVKGDNQQNFNSEKTVTGVLLMKKPDGSTGILQDSFLNKTKAYLMNKATGTYIADSSGHPKAFAMQDNGVFSAEGLENGSYTLDIRYDLGSGQEITVTQSSVQVTADGEMNISQELVDPYGTVTDQNTGALIPGATVTLYYAKTDRNGSKADTKVSLPAIPGFEPNNNASPIQLTDAKGFYAYMVYPYTDYYLLVHKDGYADYRSETISVETEIVRKDIQLAPLVSSSGGHSGGGTSVSVVSGTPHVRVSVTADKTQVEEGSVSTLTVDYQNDGTASLTSGTVNLKLPVGTEVIAADGGAINTTTEAVMVGWPLSQVKTGQSGKFTIQVKWPQAHAANENMVVAASVTSGSSAEETADQLSSVMIRVFSQRYDHLGHKRYMQGYPDRNFYPNRSLTRAELAAMVARLTEDAGTATRAGFKDVPVGYWAADYIDIAVNEGYFQKGTYFRPDEPVTRSELAAVVTRFKQLPISPLSTYHFNDIKDHWAASAIEQLYQNQWIKGYPDGAFRPNAKISRVEAATMMNVMLNRGPLRNREAMFPDVQQGYWGFGNIQEAAISHESIINAEGSEDWIQDLSQEMR</sequence>
<keyword evidence="2" id="KW-0732">Signal</keyword>
<dbReference type="STRING" id="1616788.AR543_14825"/>
<dbReference type="Pfam" id="PF19077">
    <property type="entry name" value="Big_13"/>
    <property type="match status" value="2"/>
</dbReference>
<dbReference type="SMART" id="SM00634">
    <property type="entry name" value="BID_1"/>
    <property type="match status" value="1"/>
</dbReference>
<proteinExistence type="inferred from homology"/>
<feature type="domain" description="SLH" evidence="4">
    <location>
        <begin position="1649"/>
        <end position="1712"/>
    </location>
</feature>
<dbReference type="InterPro" id="IPR003344">
    <property type="entry name" value="Big_1_dom"/>
</dbReference>
<dbReference type="PROSITE" id="PS51272">
    <property type="entry name" value="SLH"/>
    <property type="match status" value="2"/>
</dbReference>
<evidence type="ECO:0000313" key="5">
    <source>
        <dbReference type="EMBL" id="ANF97148.1"/>
    </source>
</evidence>
<keyword evidence="6" id="KW-1185">Reference proteome</keyword>
<dbReference type="InterPro" id="IPR001119">
    <property type="entry name" value="SLH_dom"/>
</dbReference>
<evidence type="ECO:0000259" key="3">
    <source>
        <dbReference type="PROSITE" id="PS51127"/>
    </source>
</evidence>
<dbReference type="EMBL" id="CP013023">
    <property type="protein sequence ID" value="ANF97148.1"/>
    <property type="molecule type" value="Genomic_DNA"/>
</dbReference>
<dbReference type="InterPro" id="IPR013783">
    <property type="entry name" value="Ig-like_fold"/>
</dbReference>
<dbReference type="InterPro" id="IPR008969">
    <property type="entry name" value="CarboxyPept-like_regulatory"/>
</dbReference>
<feature type="signal peptide" evidence="2">
    <location>
        <begin position="1"/>
        <end position="21"/>
    </location>
</feature>
<dbReference type="PROSITE" id="PS51127">
    <property type="entry name" value="BIG1"/>
    <property type="match status" value="1"/>
</dbReference>
<dbReference type="SUPFAM" id="SSF49464">
    <property type="entry name" value="Carboxypeptidase regulatory domain-like"/>
    <property type="match status" value="1"/>
</dbReference>
<name>A0A172ZHT2_9BACL</name>
<protein>
    <submittedName>
        <fullName evidence="5">Uncharacterized protein</fullName>
    </submittedName>
</protein>
<dbReference type="InterPro" id="IPR008964">
    <property type="entry name" value="Invasin/intimin_cell_adhesion"/>
</dbReference>